<organism evidence="2 3">
    <name type="scientific">Actinomyces gaoshouyii</name>
    <dbReference type="NCBI Taxonomy" id="1960083"/>
    <lineage>
        <taxon>Bacteria</taxon>
        <taxon>Bacillati</taxon>
        <taxon>Actinomycetota</taxon>
        <taxon>Actinomycetes</taxon>
        <taxon>Actinomycetales</taxon>
        <taxon>Actinomycetaceae</taxon>
        <taxon>Actinomyces</taxon>
    </lineage>
</organism>
<feature type="region of interest" description="Disordered" evidence="1">
    <location>
        <begin position="73"/>
        <end position="109"/>
    </location>
</feature>
<protein>
    <submittedName>
        <fullName evidence="2">Uncharacterized protein</fullName>
    </submittedName>
</protein>
<keyword evidence="3" id="KW-1185">Reference proteome</keyword>
<name>A0A8H9H856_9ACTO</name>
<dbReference type="Proteomes" id="UP000614239">
    <property type="component" value="Unassembled WGS sequence"/>
</dbReference>
<reference evidence="2" key="1">
    <citation type="journal article" date="2014" name="Int. J. Syst. Evol. Microbiol.">
        <title>Complete genome sequence of Corynebacterium casei LMG S-19264T (=DSM 44701T), isolated from a smear-ripened cheese.</title>
        <authorList>
            <consortium name="US DOE Joint Genome Institute (JGI-PGF)"/>
            <person name="Walter F."/>
            <person name="Albersmeier A."/>
            <person name="Kalinowski J."/>
            <person name="Ruckert C."/>
        </authorList>
    </citation>
    <scope>NUCLEOTIDE SEQUENCE</scope>
    <source>
        <strain evidence="2">CGMCC 4.7372</strain>
    </source>
</reference>
<evidence type="ECO:0000313" key="3">
    <source>
        <dbReference type="Proteomes" id="UP000614239"/>
    </source>
</evidence>
<evidence type="ECO:0000256" key="1">
    <source>
        <dbReference type="SAM" id="MobiDB-lite"/>
    </source>
</evidence>
<dbReference type="AlphaFoldDB" id="A0A8H9H856"/>
<proteinExistence type="predicted"/>
<accession>A0A8H9H856</accession>
<dbReference type="EMBL" id="BMNJ01000002">
    <property type="protein sequence ID" value="GGO97038.1"/>
    <property type="molecule type" value="Genomic_DNA"/>
</dbReference>
<sequence>MRELRTVDIRKNVEGAQFFLPVLMIGRAAGRQLDWREVHSATDDQASQVSSERQDFEPLHEIFDQIVSSGLRHPAHVTRPGGRRFESCPRYETGGPGTSRCRGLPHARHVRRRHPRAIGGAFRTGRC</sequence>
<evidence type="ECO:0000313" key="2">
    <source>
        <dbReference type="EMBL" id="GGO97038.1"/>
    </source>
</evidence>
<gene>
    <name evidence="2" type="ORF">GCM10011612_08670</name>
</gene>
<comment type="caution">
    <text evidence="2">The sequence shown here is derived from an EMBL/GenBank/DDBJ whole genome shotgun (WGS) entry which is preliminary data.</text>
</comment>
<reference evidence="2" key="2">
    <citation type="submission" date="2020-09" db="EMBL/GenBank/DDBJ databases">
        <authorList>
            <person name="Sun Q."/>
            <person name="Zhou Y."/>
        </authorList>
    </citation>
    <scope>NUCLEOTIDE SEQUENCE</scope>
    <source>
        <strain evidence="2">CGMCC 4.7372</strain>
    </source>
</reference>